<feature type="region of interest" description="Disordered" evidence="1">
    <location>
        <begin position="1"/>
        <end position="130"/>
    </location>
</feature>
<feature type="compositionally biased region" description="Basic and acidic residues" evidence="1">
    <location>
        <begin position="43"/>
        <end position="56"/>
    </location>
</feature>
<feature type="compositionally biased region" description="Polar residues" evidence="1">
    <location>
        <begin position="1"/>
        <end position="18"/>
    </location>
</feature>
<dbReference type="KEGG" id="gla:GL50803_0017125"/>
<proteinExistence type="predicted"/>
<dbReference type="AlphaFoldDB" id="A8B445"/>
<evidence type="ECO:0000313" key="3">
    <source>
        <dbReference type="Proteomes" id="UP000001548"/>
    </source>
</evidence>
<dbReference type="VEuPathDB" id="GiardiaDB:GL50803_17125"/>
<feature type="compositionally biased region" description="Polar residues" evidence="1">
    <location>
        <begin position="66"/>
        <end position="77"/>
    </location>
</feature>
<evidence type="ECO:0000256" key="1">
    <source>
        <dbReference type="SAM" id="MobiDB-lite"/>
    </source>
</evidence>
<dbReference type="OMA" id="PFTDSNY"/>
<sequence>MAQSSGVKPPFTDSNFSLPRSVVSGHDDGPLGNDKPSPLMHSTTEEEPPRKGDIFKRVTRKPPTATPTLQDSVAESSLTERTESQAISSIPPIEASEPPKPPSVSIFKKLTRPPVTNAPAVTNTDAVDKSSQPVVTPSVVSRRPLFITPVKKTGAATVLQSISLDTIPLGSIASTTKSAAGKLPNPSLRRYHGLALDGGVLQREHEQNTNLQSAKVLQDLADDLLTSTNRRIEPSEDYAGTYKSRATTRDFDDDLSDII</sequence>
<organism evidence="2 3">
    <name type="scientific">Giardia intestinalis (strain ATCC 50803 / WB clone C6)</name>
    <name type="common">Giardia lamblia</name>
    <dbReference type="NCBI Taxonomy" id="184922"/>
    <lineage>
        <taxon>Eukaryota</taxon>
        <taxon>Metamonada</taxon>
        <taxon>Diplomonadida</taxon>
        <taxon>Hexamitidae</taxon>
        <taxon>Giardiinae</taxon>
        <taxon>Giardia</taxon>
    </lineage>
</organism>
<name>A8B445_GIAIC</name>
<evidence type="ECO:0000313" key="2">
    <source>
        <dbReference type="EMBL" id="KAE8303603.1"/>
    </source>
</evidence>
<dbReference type="GeneID" id="5702449"/>
<comment type="caution">
    <text evidence="2">The sequence shown here is derived from an EMBL/GenBank/DDBJ whole genome shotgun (WGS) entry which is preliminary data.</text>
</comment>
<accession>A8B445</accession>
<reference evidence="2 3" key="1">
    <citation type="journal article" date="2007" name="Science">
        <title>Genomic minimalism in the early diverging intestinal parasite Giardia lamblia.</title>
        <authorList>
            <person name="Morrison H.G."/>
            <person name="McArthur A.G."/>
            <person name="Gillin F.D."/>
            <person name="Aley S.B."/>
            <person name="Adam R.D."/>
            <person name="Olsen G.J."/>
            <person name="Best A.A."/>
            <person name="Cande W.Z."/>
            <person name="Chen F."/>
            <person name="Cipriano M.J."/>
            <person name="Davids B.J."/>
            <person name="Dawson S.C."/>
            <person name="Elmendorf H.G."/>
            <person name="Hehl A.B."/>
            <person name="Holder M.E."/>
            <person name="Huse S.M."/>
            <person name="Kim U.U."/>
            <person name="Lasek-Nesselquist E."/>
            <person name="Manning G."/>
            <person name="Nigam A."/>
            <person name="Nixon J.E."/>
            <person name="Palm D."/>
            <person name="Passamaneck N.E."/>
            <person name="Prabhu A."/>
            <person name="Reich C.I."/>
            <person name="Reiner D.S."/>
            <person name="Samuelson J."/>
            <person name="Svard S.G."/>
            <person name="Sogin M.L."/>
        </authorList>
    </citation>
    <scope>NUCLEOTIDE SEQUENCE [LARGE SCALE GENOMIC DNA]</scope>
    <source>
        <strain evidence="2 3">WB C6</strain>
    </source>
</reference>
<dbReference type="Proteomes" id="UP000001548">
    <property type="component" value="Unassembled WGS sequence"/>
</dbReference>
<feature type="compositionally biased region" description="Low complexity" evidence="1">
    <location>
        <begin position="84"/>
        <end position="96"/>
    </location>
</feature>
<dbReference type="HOGENOM" id="CLU_1075374_0_0_1"/>
<keyword evidence="3" id="KW-1185">Reference proteome</keyword>
<protein>
    <submittedName>
        <fullName evidence="2">Uncharacterized protein</fullName>
    </submittedName>
</protein>
<dbReference type="EMBL" id="AACB03000002">
    <property type="protein sequence ID" value="KAE8303603.1"/>
    <property type="molecule type" value="Genomic_DNA"/>
</dbReference>
<dbReference type="RefSeq" id="XP_001709485.1">
    <property type="nucleotide sequence ID" value="XM_001709433.1"/>
</dbReference>
<gene>
    <name evidence="2" type="ORF">GL50803_0017125</name>
</gene>